<evidence type="ECO:0000313" key="5">
    <source>
        <dbReference type="EMBL" id="QNP44429.1"/>
    </source>
</evidence>
<organism evidence="5 6">
    <name type="scientific">Sphingomonas daechungensis</name>
    <dbReference type="NCBI Taxonomy" id="1176646"/>
    <lineage>
        <taxon>Bacteria</taxon>
        <taxon>Pseudomonadati</taxon>
        <taxon>Pseudomonadota</taxon>
        <taxon>Alphaproteobacteria</taxon>
        <taxon>Sphingomonadales</taxon>
        <taxon>Sphingomonadaceae</taxon>
        <taxon>Sphingomonas</taxon>
    </lineage>
</organism>
<dbReference type="InterPro" id="IPR003715">
    <property type="entry name" value="Poly_export_N"/>
</dbReference>
<accession>A0ABX6T4U0</accession>
<reference evidence="5 6" key="1">
    <citation type="submission" date="2020-08" db="EMBL/GenBank/DDBJ databases">
        <title>Genome sequence of Sphingomonas daechungensis KACC 18115T.</title>
        <authorList>
            <person name="Hyun D.-W."/>
            <person name="Bae J.-W."/>
        </authorList>
    </citation>
    <scope>NUCLEOTIDE SEQUENCE [LARGE SCALE GENOMIC DNA]</scope>
    <source>
        <strain evidence="5 6">KACC 18115</strain>
    </source>
</reference>
<dbReference type="InterPro" id="IPR049712">
    <property type="entry name" value="Poly_export"/>
</dbReference>
<dbReference type="RefSeq" id="WP_187715850.1">
    <property type="nucleotide sequence ID" value="NZ_BAABJC010000001.1"/>
</dbReference>
<name>A0ABX6T4U0_9SPHN</name>
<evidence type="ECO:0000313" key="6">
    <source>
        <dbReference type="Proteomes" id="UP000516134"/>
    </source>
</evidence>
<dbReference type="Gene3D" id="3.10.560.10">
    <property type="entry name" value="Outer membrane lipoprotein wza domain like"/>
    <property type="match status" value="1"/>
</dbReference>
<dbReference type="EMBL" id="CP060780">
    <property type="protein sequence ID" value="QNP44429.1"/>
    <property type="molecule type" value="Genomic_DNA"/>
</dbReference>
<gene>
    <name evidence="5" type="ORF">H9L15_08635</name>
</gene>
<evidence type="ECO:0000256" key="1">
    <source>
        <dbReference type="ARBA" id="ARBA00022729"/>
    </source>
</evidence>
<dbReference type="Pfam" id="PF10531">
    <property type="entry name" value="SLBB"/>
    <property type="match status" value="1"/>
</dbReference>
<dbReference type="InterPro" id="IPR019554">
    <property type="entry name" value="Soluble_ligand-bd"/>
</dbReference>
<dbReference type="PANTHER" id="PTHR33619:SF3">
    <property type="entry name" value="POLYSACCHARIDE EXPORT PROTEIN GFCE-RELATED"/>
    <property type="match status" value="1"/>
</dbReference>
<dbReference type="Proteomes" id="UP000516134">
    <property type="component" value="Chromosome"/>
</dbReference>
<proteinExistence type="predicted"/>
<protein>
    <submittedName>
        <fullName evidence="5">Polysaccharide biosynthesis/export family protein</fullName>
    </submittedName>
</protein>
<feature type="signal peptide" evidence="2">
    <location>
        <begin position="1"/>
        <end position="19"/>
    </location>
</feature>
<evidence type="ECO:0000259" key="3">
    <source>
        <dbReference type="Pfam" id="PF02563"/>
    </source>
</evidence>
<feature type="domain" description="Polysaccharide export protein N-terminal" evidence="3">
    <location>
        <begin position="28"/>
        <end position="104"/>
    </location>
</feature>
<sequence length="195" mass="20615">MTCIAAAALFACSWSAVSAQQSPSTLQAGPAYRINPGDELEVMVWGDERLQRTVRVLPDGSFAFPLAGQIVAAGQLPADLERYITAALRPQYRGEVPQVTVSVKNPSGYQFSVIGKVKSPGTFTPGRYVNALEAIGIAGGPTEFADVSSVTILRKNGQQMQFLRPKLGAALKGDVSHLSGLNAPLIQSGDTLVMP</sequence>
<evidence type="ECO:0000256" key="2">
    <source>
        <dbReference type="SAM" id="SignalP"/>
    </source>
</evidence>
<dbReference type="PANTHER" id="PTHR33619">
    <property type="entry name" value="POLYSACCHARIDE EXPORT PROTEIN GFCE-RELATED"/>
    <property type="match status" value="1"/>
</dbReference>
<keyword evidence="6" id="KW-1185">Reference proteome</keyword>
<dbReference type="Pfam" id="PF02563">
    <property type="entry name" value="Poly_export"/>
    <property type="match status" value="1"/>
</dbReference>
<feature type="domain" description="Soluble ligand binding" evidence="4">
    <location>
        <begin position="111"/>
        <end position="162"/>
    </location>
</feature>
<evidence type="ECO:0000259" key="4">
    <source>
        <dbReference type="Pfam" id="PF10531"/>
    </source>
</evidence>
<keyword evidence="1 2" id="KW-0732">Signal</keyword>
<feature type="chain" id="PRO_5046837637" evidence="2">
    <location>
        <begin position="20"/>
        <end position="195"/>
    </location>
</feature>